<dbReference type="InterPro" id="IPR003961">
    <property type="entry name" value="FN3_dom"/>
</dbReference>
<dbReference type="Gene3D" id="3.40.390.10">
    <property type="entry name" value="Collagenase (Catalytic Domain)"/>
    <property type="match status" value="1"/>
</dbReference>
<dbReference type="Pfam" id="PF18962">
    <property type="entry name" value="Por_Secre_tail"/>
    <property type="match status" value="1"/>
</dbReference>
<dbReference type="InterPro" id="IPR024079">
    <property type="entry name" value="MetalloPept_cat_dom_sf"/>
</dbReference>
<feature type="domain" description="Fibronectin type-III" evidence="3">
    <location>
        <begin position="668"/>
        <end position="755"/>
    </location>
</feature>
<name>A0A3S4M3M3_CHRGE</name>
<dbReference type="SUPFAM" id="SSF49265">
    <property type="entry name" value="Fibronectin type III"/>
    <property type="match status" value="1"/>
</dbReference>
<dbReference type="EMBL" id="LR134289">
    <property type="protein sequence ID" value="VEE04627.1"/>
    <property type="molecule type" value="Genomic_DNA"/>
</dbReference>
<dbReference type="InterPro" id="IPR045474">
    <property type="entry name" value="GEVED"/>
</dbReference>
<sequence>MKKRILFVCALASCFTVFNAQRWESVSQKSSQIREGVEVQYSYRVDLKSLREMLKNAEETGKNAKPVIISLPTVEGKIEKFAVYSNPVMDRSLVEKYQLGSYVGVGLDDPSKYLRFSTSPIDMQSMIIKDGVFQFIEPITADKQTYGVFYKTKNDGEHGFKCDTEEHDFKNINKLVENGKKMLSGVGITSRPTNTKYRDFRMALSVTGEYSQYQLTAAGTPANATDDVKKGVVLAAMNNTMTRINGVFERDFGAHLTVQNFPQIIYLDPATDPYTGNLNLQLQQTLTSAVGNANYDIGHVLNQNAERSGNAGGIGIVCVDPATNTEIKKGSAYTQGPVPVGEVFDFTAAHEMGHQLGANHTFSNTSVTDANQGANVEPGGGTTIMGYAGITYDNVQANADGYFHYKSIDQVLTNLENKLNCGVSQNIINNTAPAINPLVAYSIPKGTAYYLEASATDAENDSVNYTWEQNDSTDEFSTISGDSGWGYNPKGALTRSVPGTPNGRRYFPNFASVMNGSLTDKQRWETVSYIPRTLNYAVTVRDLNAQRPMVSSSTTTVTVGNDGPFKFNGLTPSSVLYNNAVNTIYWDVANTNAAPYNTASVKIDYTTDNGTTWTNLAAATPNTGSYSAQMPGNVSGTVKLRISAVGNIFYAVSPAVTVGSAPTSSTASPTGIAAIDTEIFKTSARISWNSVPGATYSVNYRKAGTVNWSNVLSQANSAVLNNLEDETSYEVQVAAVVNSVPGAFSNNYTFKTKGLKTGVDYCILNSGSPYLGSILKVAVANIDYTDATARSYKDLSEDATKIVNLTQGNTYTISPRIGNLLQSGMQVNLSVWIDYNRNGIFEASEKVAQTSGASPTGNVGMGNLNFTVPTTTYSGDKLLRMRIVGKFFNTAPNDVCGELESQAGGIMDLPVKITASTLAVRETADTKSSEVSIYPNPADTFIEVKNFKGKGDYKIYSADGRLVQEGKTDGQRINVASLVKGIYVITIKDDKNTYNTKLIKK</sequence>
<dbReference type="Gene3D" id="2.60.40.10">
    <property type="entry name" value="Immunoglobulins"/>
    <property type="match status" value="1"/>
</dbReference>
<dbReference type="Pfam" id="PF20009">
    <property type="entry name" value="GEVED"/>
    <property type="match status" value="1"/>
</dbReference>
<proteinExistence type="predicted"/>
<evidence type="ECO:0000313" key="5">
    <source>
        <dbReference type="Proteomes" id="UP000279227"/>
    </source>
</evidence>
<dbReference type="RefSeq" id="WP_041461510.1">
    <property type="nucleotide sequence ID" value="NZ_CP068486.1"/>
</dbReference>
<dbReference type="Pfam" id="PF00041">
    <property type="entry name" value="fn3"/>
    <property type="match status" value="1"/>
</dbReference>
<keyword evidence="1 2" id="KW-0732">Signal</keyword>
<dbReference type="InterPro" id="IPR013783">
    <property type="entry name" value="Ig-like_fold"/>
</dbReference>
<dbReference type="SUPFAM" id="SSF55486">
    <property type="entry name" value="Metalloproteases ('zincins'), catalytic domain"/>
    <property type="match status" value="1"/>
</dbReference>
<dbReference type="NCBIfam" id="TIGR04183">
    <property type="entry name" value="Por_Secre_tail"/>
    <property type="match status" value="1"/>
</dbReference>
<dbReference type="GO" id="GO:0008237">
    <property type="term" value="F:metallopeptidase activity"/>
    <property type="evidence" value="ECO:0007669"/>
    <property type="project" value="InterPro"/>
</dbReference>
<dbReference type="Pfam" id="PF13583">
    <property type="entry name" value="Reprolysin_4"/>
    <property type="match status" value="1"/>
</dbReference>
<dbReference type="CDD" id="cd00063">
    <property type="entry name" value="FN3"/>
    <property type="match status" value="1"/>
</dbReference>
<dbReference type="KEGG" id="cgle:NCTC11432_00199"/>
<feature type="chain" id="PRO_5018540255" evidence="2">
    <location>
        <begin position="21"/>
        <end position="1001"/>
    </location>
</feature>
<evidence type="ECO:0000259" key="3">
    <source>
        <dbReference type="PROSITE" id="PS50853"/>
    </source>
</evidence>
<dbReference type="AlphaFoldDB" id="A0A3S4M3M3"/>
<evidence type="ECO:0000256" key="1">
    <source>
        <dbReference type="ARBA" id="ARBA00022729"/>
    </source>
</evidence>
<dbReference type="GeneID" id="93022619"/>
<accession>A0A3S4M3M3</accession>
<protein>
    <submittedName>
        <fullName evidence="4">Por secretion system C-terminal sorting domain</fullName>
    </submittedName>
</protein>
<gene>
    <name evidence="4" type="ORF">NCTC11432_00199</name>
</gene>
<feature type="signal peptide" evidence="2">
    <location>
        <begin position="1"/>
        <end position="20"/>
    </location>
</feature>
<dbReference type="Proteomes" id="UP000279227">
    <property type="component" value="Chromosome"/>
</dbReference>
<organism evidence="4 5">
    <name type="scientific">Chryseobacterium gleum</name>
    <name type="common">Flavobacterium gleum</name>
    <dbReference type="NCBI Taxonomy" id="250"/>
    <lineage>
        <taxon>Bacteria</taxon>
        <taxon>Pseudomonadati</taxon>
        <taxon>Bacteroidota</taxon>
        <taxon>Flavobacteriia</taxon>
        <taxon>Flavobacteriales</taxon>
        <taxon>Weeksellaceae</taxon>
        <taxon>Chryseobacterium group</taxon>
        <taxon>Chryseobacterium</taxon>
    </lineage>
</organism>
<dbReference type="PROSITE" id="PS50853">
    <property type="entry name" value="FN3"/>
    <property type="match status" value="1"/>
</dbReference>
<reference evidence="4 5" key="1">
    <citation type="submission" date="2018-12" db="EMBL/GenBank/DDBJ databases">
        <authorList>
            <consortium name="Pathogen Informatics"/>
        </authorList>
    </citation>
    <scope>NUCLEOTIDE SEQUENCE [LARGE SCALE GENOMIC DNA]</scope>
    <source>
        <strain evidence="4 5">NCTC11432</strain>
    </source>
</reference>
<evidence type="ECO:0000313" key="4">
    <source>
        <dbReference type="EMBL" id="VEE04627.1"/>
    </source>
</evidence>
<dbReference type="InterPro" id="IPR026444">
    <property type="entry name" value="Secre_tail"/>
</dbReference>
<dbReference type="STRING" id="525257.HMPREF0204_14282"/>
<dbReference type="InterPro" id="IPR036116">
    <property type="entry name" value="FN3_sf"/>
</dbReference>
<evidence type="ECO:0000256" key="2">
    <source>
        <dbReference type="SAM" id="SignalP"/>
    </source>
</evidence>